<accession>A0ABD3HRF9</accession>
<proteinExistence type="predicted"/>
<reference evidence="1 2" key="1">
    <citation type="submission" date="2024-09" db="EMBL/GenBank/DDBJ databases">
        <title>Chromosome-scale assembly of Riccia sorocarpa.</title>
        <authorList>
            <person name="Paukszto L."/>
        </authorList>
    </citation>
    <scope>NUCLEOTIDE SEQUENCE [LARGE SCALE GENOMIC DNA]</scope>
    <source>
        <strain evidence="1">LP-2024</strain>
        <tissue evidence="1">Aerial parts of the thallus</tissue>
    </source>
</reference>
<keyword evidence="2" id="KW-1185">Reference proteome</keyword>
<protein>
    <submittedName>
        <fullName evidence="1">Uncharacterized protein</fullName>
    </submittedName>
</protein>
<name>A0ABD3HRF9_9MARC</name>
<organism evidence="1 2">
    <name type="scientific">Riccia sorocarpa</name>
    <dbReference type="NCBI Taxonomy" id="122646"/>
    <lineage>
        <taxon>Eukaryota</taxon>
        <taxon>Viridiplantae</taxon>
        <taxon>Streptophyta</taxon>
        <taxon>Embryophyta</taxon>
        <taxon>Marchantiophyta</taxon>
        <taxon>Marchantiopsida</taxon>
        <taxon>Marchantiidae</taxon>
        <taxon>Marchantiales</taxon>
        <taxon>Ricciaceae</taxon>
        <taxon>Riccia</taxon>
    </lineage>
</organism>
<evidence type="ECO:0000313" key="2">
    <source>
        <dbReference type="Proteomes" id="UP001633002"/>
    </source>
</evidence>
<dbReference type="AlphaFoldDB" id="A0ABD3HRF9"/>
<sequence length="69" mass="8000">MDRTDEIEELQIPGQLMRIKGPKCENHRMICGDLAVSRWRRRRRRKSFQASNPCPLAHLRTFAAAPILG</sequence>
<gene>
    <name evidence="1" type="ORF">R1sor_006575</name>
</gene>
<comment type="caution">
    <text evidence="1">The sequence shown here is derived from an EMBL/GenBank/DDBJ whole genome shotgun (WGS) entry which is preliminary data.</text>
</comment>
<dbReference type="Proteomes" id="UP001633002">
    <property type="component" value="Unassembled WGS sequence"/>
</dbReference>
<evidence type="ECO:0000313" key="1">
    <source>
        <dbReference type="EMBL" id="KAL3692924.1"/>
    </source>
</evidence>
<dbReference type="EMBL" id="JBJQOH010000003">
    <property type="protein sequence ID" value="KAL3692924.1"/>
    <property type="molecule type" value="Genomic_DNA"/>
</dbReference>